<dbReference type="EMBL" id="MBLM01000003">
    <property type="protein sequence ID" value="OHV45987.1"/>
    <property type="molecule type" value="Genomic_DNA"/>
</dbReference>
<accession>A0A1S1RIX2</accession>
<comment type="caution">
    <text evidence="2">The sequence shown here is derived from an EMBL/GenBank/DDBJ whole genome shotgun (WGS) entry which is preliminary data.</text>
</comment>
<sequence length="82" mass="8077">MPAYPGLVPAYEYRCRVCDASFEVRRGIHSDTTTAAPCPAGHLETSRVFSAVAVSRGASAPAMAAAPAVGGGGACCGGGCCG</sequence>
<dbReference type="SMART" id="SM00834">
    <property type="entry name" value="CxxC_CXXC_SSSS"/>
    <property type="match status" value="1"/>
</dbReference>
<evidence type="ECO:0000313" key="3">
    <source>
        <dbReference type="Proteomes" id="UP000179627"/>
    </source>
</evidence>
<dbReference type="InterPro" id="IPR013429">
    <property type="entry name" value="Regulatory_FmdB_Zinc_ribbon"/>
</dbReference>
<name>A0A1S1RIX2_9ACTN</name>
<keyword evidence="3" id="KW-1185">Reference proteome</keyword>
<proteinExistence type="predicted"/>
<evidence type="ECO:0000313" key="2">
    <source>
        <dbReference type="EMBL" id="OHV45987.1"/>
    </source>
</evidence>
<dbReference type="NCBIfam" id="TIGR02605">
    <property type="entry name" value="CxxC_CxxC_SSSS"/>
    <property type="match status" value="1"/>
</dbReference>
<gene>
    <name evidence="2" type="ORF">CC117_09015</name>
</gene>
<protein>
    <submittedName>
        <fullName evidence="2">FmdB family transcriptional regulator</fullName>
    </submittedName>
</protein>
<dbReference type="Pfam" id="PF09723">
    <property type="entry name" value="Zn_ribbon_8"/>
    <property type="match status" value="1"/>
</dbReference>
<feature type="domain" description="Putative regulatory protein FmdB zinc ribbon" evidence="1">
    <location>
        <begin position="9"/>
        <end position="50"/>
    </location>
</feature>
<evidence type="ECO:0000259" key="1">
    <source>
        <dbReference type="SMART" id="SM00834"/>
    </source>
</evidence>
<reference evidence="3" key="1">
    <citation type="submission" date="2016-07" db="EMBL/GenBank/DDBJ databases">
        <title>Sequence Frankia sp. strain CcI1.17.</title>
        <authorList>
            <person name="Ghodhbane-Gtari F."/>
            <person name="Swanson E."/>
            <person name="Gueddou A."/>
            <person name="Morris K."/>
            <person name="Hezbri K."/>
            <person name="Ktari A."/>
            <person name="Nouioui I."/>
            <person name="Abebe-Akele F."/>
            <person name="Simpson S."/>
            <person name="Thomas K."/>
            <person name="Gtari M."/>
            <person name="Tisa L.S."/>
            <person name="Hurst S."/>
        </authorList>
    </citation>
    <scope>NUCLEOTIDE SEQUENCE [LARGE SCALE GENOMIC DNA]</scope>
    <source>
        <strain evidence="3">Cc1.17</strain>
    </source>
</reference>
<dbReference type="AlphaFoldDB" id="A0A1S1RIX2"/>
<dbReference type="Proteomes" id="UP000179627">
    <property type="component" value="Unassembled WGS sequence"/>
</dbReference>
<organism evidence="2 3">
    <name type="scientific">Parafrankia colletiae</name>
    <dbReference type="NCBI Taxonomy" id="573497"/>
    <lineage>
        <taxon>Bacteria</taxon>
        <taxon>Bacillati</taxon>
        <taxon>Actinomycetota</taxon>
        <taxon>Actinomycetes</taxon>
        <taxon>Frankiales</taxon>
        <taxon>Frankiaceae</taxon>
        <taxon>Parafrankia</taxon>
    </lineage>
</organism>